<dbReference type="PROSITE" id="PS50104">
    <property type="entry name" value="TIR"/>
    <property type="match status" value="1"/>
</dbReference>
<evidence type="ECO:0000259" key="10">
    <source>
        <dbReference type="PROSITE" id="PS50104"/>
    </source>
</evidence>
<dbReference type="PRINTS" id="PR00866">
    <property type="entry name" value="RNADNAPOLMS"/>
</dbReference>
<keyword evidence="6 12" id="KW-0695">RNA-directed DNA polymerase</keyword>
<dbReference type="GO" id="GO:0051607">
    <property type="term" value="P:defense response to virus"/>
    <property type="evidence" value="ECO:0007669"/>
    <property type="project" value="UniProtKB-KW"/>
</dbReference>
<comment type="similarity">
    <text evidence="8">Belongs to the bacterial reverse transcriptase family.</text>
</comment>
<evidence type="ECO:0000256" key="5">
    <source>
        <dbReference type="ARBA" id="ARBA00022842"/>
    </source>
</evidence>
<dbReference type="SMART" id="SM00255">
    <property type="entry name" value="TIR"/>
    <property type="match status" value="1"/>
</dbReference>
<evidence type="ECO:0000313" key="12">
    <source>
        <dbReference type="EMBL" id="UYF42692.1"/>
    </source>
</evidence>
<keyword evidence="5" id="KW-0460">Magnesium</keyword>
<keyword evidence="4" id="KW-0479">Metal-binding</keyword>
<dbReference type="GO" id="GO:0046872">
    <property type="term" value="F:metal ion binding"/>
    <property type="evidence" value="ECO:0007669"/>
    <property type="project" value="UniProtKB-KW"/>
</dbReference>
<reference evidence="12" key="1">
    <citation type="journal article" date="2022" name="Front. Microbiol.">
        <title>Species classification and novel plasmid identifications in Arcobacter cryaerophilus and Arcobacter cryaerophilus-like organisms.</title>
        <authorList>
            <person name="Zhou G."/>
            <person name="Wang M."/>
            <person name="Wang H."/>
            <person name="Chen X."/>
            <person name="Gu Y."/>
            <person name="Shao Z."/>
            <person name="Zhang J."/>
            <person name="Zhang M."/>
        </authorList>
    </citation>
    <scope>NUCLEOTIDE SEQUENCE</scope>
    <source>
        <strain evidence="12">ICDCAC48</strain>
    </source>
</reference>
<dbReference type="Gene3D" id="3.30.70.270">
    <property type="match status" value="1"/>
</dbReference>
<dbReference type="RefSeq" id="WP_263514233.1">
    <property type="nucleotide sequence ID" value="NZ_CP099556.1"/>
</dbReference>
<dbReference type="CDD" id="cd03487">
    <property type="entry name" value="RT_Bac_retron_II"/>
    <property type="match status" value="1"/>
</dbReference>
<evidence type="ECO:0000259" key="11">
    <source>
        <dbReference type="PROSITE" id="PS50878"/>
    </source>
</evidence>
<dbReference type="Proteomes" id="UP001164100">
    <property type="component" value="Chromosome"/>
</dbReference>
<sequence length="504" mass="58278">MDLKLSMKLTTTFEESKNKFDNLNSGEDVANFLEVPLKYLTYLLYQDRRKHYQIFEIPKKSAGTRQIKKPIKSIDLLQRKLLPFLQEKYRVKMPVHGFVKNKSVLSNAKQHLKKKYILNLDLKNFYGSINFGRVRGLFMSKPFNMGDRAATIIAQICCDNDSLPQGACTSPIISNFIMSRLDKELIQFAKNTHTTYTRYADDITFSSKKLFSNKCIIYNRNGNPIVDGFLLSDALKDLINSCGFEINFNKVRLENKIIRQEVTGITVNDFPNVRRTYIRQIRAMLHSWDKDGLDNAAKKHLEFKSKKLHYTIKDKSSYFKNVLIGKLAFVKMVRGNDDIILIKLCLKFSKLYGTDEALPNFIKEIKMRSEEFEVFICHASEDKDKIARPLFDALEKNGIKSFLDEKYITWGDSLTEKINYALGKSKYVIAVLTENSIAKSWPLKEINSTLAREISSGKVLLPIIYGSEEIIFKELPLLKDKLYKIWKDNPEELAKIIGEMLKKN</sequence>
<keyword evidence="7" id="KW-0051">Antiviral defense</keyword>
<dbReference type="SUPFAM" id="SSF56672">
    <property type="entry name" value="DNA/RNA polymerases"/>
    <property type="match status" value="1"/>
</dbReference>
<proteinExistence type="inferred from homology"/>
<dbReference type="InterPro" id="IPR051083">
    <property type="entry name" value="GrpII_Intron_Splice-Mob/Def"/>
</dbReference>
<dbReference type="InterPro" id="IPR043502">
    <property type="entry name" value="DNA/RNA_pol_sf"/>
</dbReference>
<dbReference type="SUPFAM" id="SSF52200">
    <property type="entry name" value="Toll/Interleukin receptor TIR domain"/>
    <property type="match status" value="1"/>
</dbReference>
<dbReference type="Pfam" id="PF13676">
    <property type="entry name" value="TIR_2"/>
    <property type="match status" value="1"/>
</dbReference>
<name>A0AA46NBZ7_9BACT</name>
<dbReference type="Pfam" id="PF00078">
    <property type="entry name" value="RVT_1"/>
    <property type="match status" value="1"/>
</dbReference>
<dbReference type="EMBL" id="CP099556">
    <property type="protein sequence ID" value="UYF42692.1"/>
    <property type="molecule type" value="Genomic_DNA"/>
</dbReference>
<accession>A0AA46NBZ7</accession>
<comment type="catalytic activity">
    <reaction evidence="9">
        <text>DNA(n) + a 2'-deoxyribonucleoside 5'-triphosphate = DNA(n+1) + diphosphate</text>
        <dbReference type="Rhea" id="RHEA:22508"/>
        <dbReference type="Rhea" id="RHEA-COMP:17339"/>
        <dbReference type="Rhea" id="RHEA-COMP:17340"/>
        <dbReference type="ChEBI" id="CHEBI:33019"/>
        <dbReference type="ChEBI" id="CHEBI:61560"/>
        <dbReference type="ChEBI" id="CHEBI:173112"/>
        <dbReference type="EC" id="2.7.7.49"/>
    </reaction>
</comment>
<dbReference type="InterPro" id="IPR000477">
    <property type="entry name" value="RT_dom"/>
</dbReference>
<gene>
    <name evidence="12" type="ORF">NGX11_07200</name>
</gene>
<dbReference type="PANTHER" id="PTHR34047:SF7">
    <property type="entry name" value="RNA-DIRECTED DNA POLYMERASE"/>
    <property type="match status" value="1"/>
</dbReference>
<protein>
    <recommendedName>
        <fullName evidence="1">RNA-directed DNA polymerase</fullName>
        <ecNumber evidence="1">2.7.7.49</ecNumber>
    </recommendedName>
</protein>
<evidence type="ECO:0000256" key="7">
    <source>
        <dbReference type="ARBA" id="ARBA00023118"/>
    </source>
</evidence>
<dbReference type="Gene3D" id="3.40.50.10140">
    <property type="entry name" value="Toll/interleukin-1 receptor homology (TIR) domain"/>
    <property type="match status" value="1"/>
</dbReference>
<evidence type="ECO:0000256" key="1">
    <source>
        <dbReference type="ARBA" id="ARBA00012493"/>
    </source>
</evidence>
<evidence type="ECO:0000313" key="13">
    <source>
        <dbReference type="Proteomes" id="UP001164100"/>
    </source>
</evidence>
<feature type="domain" description="TIR" evidence="10">
    <location>
        <begin position="370"/>
        <end position="493"/>
    </location>
</feature>
<dbReference type="GO" id="GO:0003964">
    <property type="term" value="F:RNA-directed DNA polymerase activity"/>
    <property type="evidence" value="ECO:0007669"/>
    <property type="project" value="UniProtKB-KW"/>
</dbReference>
<dbReference type="PANTHER" id="PTHR34047">
    <property type="entry name" value="NUCLEAR INTRON MATURASE 1, MITOCHONDRIAL-RELATED"/>
    <property type="match status" value="1"/>
</dbReference>
<evidence type="ECO:0000256" key="9">
    <source>
        <dbReference type="ARBA" id="ARBA00048173"/>
    </source>
</evidence>
<dbReference type="AlphaFoldDB" id="A0AA46NBZ7"/>
<evidence type="ECO:0000256" key="8">
    <source>
        <dbReference type="ARBA" id="ARBA00034120"/>
    </source>
</evidence>
<dbReference type="InterPro" id="IPR000123">
    <property type="entry name" value="Reverse_transcriptase_msDNA"/>
</dbReference>
<evidence type="ECO:0000256" key="4">
    <source>
        <dbReference type="ARBA" id="ARBA00022723"/>
    </source>
</evidence>
<dbReference type="GO" id="GO:0007165">
    <property type="term" value="P:signal transduction"/>
    <property type="evidence" value="ECO:0007669"/>
    <property type="project" value="InterPro"/>
</dbReference>
<dbReference type="PROSITE" id="PS50878">
    <property type="entry name" value="RT_POL"/>
    <property type="match status" value="1"/>
</dbReference>
<dbReference type="InterPro" id="IPR000157">
    <property type="entry name" value="TIR_dom"/>
</dbReference>
<keyword evidence="2" id="KW-0808">Transferase</keyword>
<dbReference type="InterPro" id="IPR043128">
    <property type="entry name" value="Rev_trsase/Diguanyl_cyclase"/>
</dbReference>
<dbReference type="GO" id="GO:0003723">
    <property type="term" value="F:RNA binding"/>
    <property type="evidence" value="ECO:0007669"/>
    <property type="project" value="InterPro"/>
</dbReference>
<evidence type="ECO:0000256" key="3">
    <source>
        <dbReference type="ARBA" id="ARBA00022695"/>
    </source>
</evidence>
<evidence type="ECO:0000256" key="6">
    <source>
        <dbReference type="ARBA" id="ARBA00022918"/>
    </source>
</evidence>
<feature type="domain" description="Reverse transcriptase" evidence="11">
    <location>
        <begin position="38"/>
        <end position="267"/>
    </location>
</feature>
<dbReference type="EC" id="2.7.7.49" evidence="1"/>
<dbReference type="Gene3D" id="3.10.10.10">
    <property type="entry name" value="HIV Type 1 Reverse Transcriptase, subunit A, domain 1"/>
    <property type="match status" value="1"/>
</dbReference>
<keyword evidence="3" id="KW-0548">Nucleotidyltransferase</keyword>
<organism evidence="12 13">
    <name type="scientific">Aliarcobacter cryaerophilus</name>
    <dbReference type="NCBI Taxonomy" id="28198"/>
    <lineage>
        <taxon>Bacteria</taxon>
        <taxon>Pseudomonadati</taxon>
        <taxon>Campylobacterota</taxon>
        <taxon>Epsilonproteobacteria</taxon>
        <taxon>Campylobacterales</taxon>
        <taxon>Arcobacteraceae</taxon>
        <taxon>Aliarcobacter</taxon>
    </lineage>
</organism>
<evidence type="ECO:0000256" key="2">
    <source>
        <dbReference type="ARBA" id="ARBA00022679"/>
    </source>
</evidence>
<dbReference type="InterPro" id="IPR035897">
    <property type="entry name" value="Toll_tir_struct_dom_sf"/>
</dbReference>